<accession>A0ABU2FWN3</accession>
<evidence type="ECO:0000313" key="2">
    <source>
        <dbReference type="EMBL" id="MDS0292950.1"/>
    </source>
</evidence>
<reference evidence="2 3" key="1">
    <citation type="submission" date="2022-06" db="EMBL/GenBank/DDBJ databases">
        <title>Halogeometricum sp. a new haloarchaeum isolate from saline soil.</title>
        <authorList>
            <person name="Strakova D."/>
            <person name="Galisteo C."/>
            <person name="Sanchez-Porro C."/>
            <person name="Ventosa A."/>
        </authorList>
    </citation>
    <scope>NUCLEOTIDE SEQUENCE [LARGE SCALE GENOMIC DNA]</scope>
    <source>
        <strain evidence="3">S3BR25-2</strain>
    </source>
</reference>
<feature type="compositionally biased region" description="Basic and acidic residues" evidence="1">
    <location>
        <begin position="119"/>
        <end position="134"/>
    </location>
</feature>
<sequence>MSDAEAEREEDVSFSLTVDDEETVITMRGDRDTAVVVESESGERIYLPPEDFERGARQQSDSPYQRADGDSPYQPADRDSPYQSSRDDSPYQSARDDSPYQAARQSLPREGMVPTSDGYRIRHPEPVTDVRLLR</sequence>
<feature type="region of interest" description="Disordered" evidence="1">
    <location>
        <begin position="28"/>
        <end position="134"/>
    </location>
</feature>
<keyword evidence="3" id="KW-1185">Reference proteome</keyword>
<dbReference type="Proteomes" id="UP001254813">
    <property type="component" value="Unassembled WGS sequence"/>
</dbReference>
<evidence type="ECO:0000313" key="3">
    <source>
        <dbReference type="Proteomes" id="UP001254813"/>
    </source>
</evidence>
<name>A0ABU2FWN3_9EURY</name>
<feature type="compositionally biased region" description="Basic and acidic residues" evidence="1">
    <location>
        <begin position="76"/>
        <end position="98"/>
    </location>
</feature>
<organism evidence="2 3">
    <name type="scientific">Halogeometricum luteum</name>
    <dbReference type="NCBI Taxonomy" id="2950537"/>
    <lineage>
        <taxon>Archaea</taxon>
        <taxon>Methanobacteriati</taxon>
        <taxon>Methanobacteriota</taxon>
        <taxon>Stenosarchaea group</taxon>
        <taxon>Halobacteria</taxon>
        <taxon>Halobacteriales</taxon>
        <taxon>Haloferacaceae</taxon>
        <taxon>Halogeometricum</taxon>
    </lineage>
</organism>
<proteinExistence type="predicted"/>
<evidence type="ECO:0000256" key="1">
    <source>
        <dbReference type="SAM" id="MobiDB-lite"/>
    </source>
</evidence>
<protein>
    <submittedName>
        <fullName evidence="2">Uncharacterized protein</fullName>
    </submittedName>
</protein>
<dbReference type="Pfam" id="PF24350">
    <property type="entry name" value="DUF7510"/>
    <property type="match status" value="1"/>
</dbReference>
<dbReference type="EMBL" id="JAMQOQ010000001">
    <property type="protein sequence ID" value="MDS0292950.1"/>
    <property type="molecule type" value="Genomic_DNA"/>
</dbReference>
<gene>
    <name evidence="2" type="ORF">NDI79_02050</name>
</gene>
<comment type="caution">
    <text evidence="2">The sequence shown here is derived from an EMBL/GenBank/DDBJ whole genome shotgun (WGS) entry which is preliminary data.</text>
</comment>
<dbReference type="InterPro" id="IPR055932">
    <property type="entry name" value="DUF7510"/>
</dbReference>
<dbReference type="RefSeq" id="WP_310926787.1">
    <property type="nucleotide sequence ID" value="NZ_JAMQOQ010000001.1"/>
</dbReference>